<feature type="domain" description="3'-5' exonuclease" evidence="2">
    <location>
        <begin position="6"/>
        <end position="210"/>
    </location>
</feature>
<keyword evidence="4" id="KW-1185">Reference proteome</keyword>
<dbReference type="EMBL" id="ML996713">
    <property type="protein sequence ID" value="KAF2395571.1"/>
    <property type="molecule type" value="Genomic_DNA"/>
</dbReference>
<dbReference type="Proteomes" id="UP000799640">
    <property type="component" value="Unassembled WGS sequence"/>
</dbReference>
<evidence type="ECO:0000313" key="4">
    <source>
        <dbReference type="Proteomes" id="UP000799640"/>
    </source>
</evidence>
<evidence type="ECO:0000313" key="3">
    <source>
        <dbReference type="EMBL" id="KAF2395571.1"/>
    </source>
</evidence>
<evidence type="ECO:0000259" key="2">
    <source>
        <dbReference type="SMART" id="SM00474"/>
    </source>
</evidence>
<dbReference type="SMART" id="SM00474">
    <property type="entry name" value="35EXOc"/>
    <property type="match status" value="1"/>
</dbReference>
<dbReference type="GO" id="GO:0006139">
    <property type="term" value="P:nucleobase-containing compound metabolic process"/>
    <property type="evidence" value="ECO:0007669"/>
    <property type="project" value="InterPro"/>
</dbReference>
<organism evidence="3 4">
    <name type="scientific">Trichodelitschia bisporula</name>
    <dbReference type="NCBI Taxonomy" id="703511"/>
    <lineage>
        <taxon>Eukaryota</taxon>
        <taxon>Fungi</taxon>
        <taxon>Dikarya</taxon>
        <taxon>Ascomycota</taxon>
        <taxon>Pezizomycotina</taxon>
        <taxon>Dothideomycetes</taxon>
        <taxon>Dothideomycetes incertae sedis</taxon>
        <taxon>Phaeotrichales</taxon>
        <taxon>Phaeotrichaceae</taxon>
        <taxon>Trichodelitschia</taxon>
    </lineage>
</organism>
<dbReference type="SUPFAM" id="SSF53098">
    <property type="entry name" value="Ribonuclease H-like"/>
    <property type="match status" value="1"/>
</dbReference>
<proteinExistence type="predicted"/>
<feature type="region of interest" description="Disordered" evidence="1">
    <location>
        <begin position="226"/>
        <end position="251"/>
    </location>
</feature>
<gene>
    <name evidence="3" type="ORF">EJ06DRAFT_534842</name>
</gene>
<dbReference type="GO" id="GO:0008408">
    <property type="term" value="F:3'-5' exonuclease activity"/>
    <property type="evidence" value="ECO:0007669"/>
    <property type="project" value="InterPro"/>
</dbReference>
<dbReference type="Gene3D" id="3.30.420.10">
    <property type="entry name" value="Ribonuclease H-like superfamily/Ribonuclease H"/>
    <property type="match status" value="1"/>
</dbReference>
<reference evidence="3" key="1">
    <citation type="journal article" date="2020" name="Stud. Mycol.">
        <title>101 Dothideomycetes genomes: a test case for predicting lifestyles and emergence of pathogens.</title>
        <authorList>
            <person name="Haridas S."/>
            <person name="Albert R."/>
            <person name="Binder M."/>
            <person name="Bloem J."/>
            <person name="Labutti K."/>
            <person name="Salamov A."/>
            <person name="Andreopoulos B."/>
            <person name="Baker S."/>
            <person name="Barry K."/>
            <person name="Bills G."/>
            <person name="Bluhm B."/>
            <person name="Cannon C."/>
            <person name="Castanera R."/>
            <person name="Culley D."/>
            <person name="Daum C."/>
            <person name="Ezra D."/>
            <person name="Gonzalez J."/>
            <person name="Henrissat B."/>
            <person name="Kuo A."/>
            <person name="Liang C."/>
            <person name="Lipzen A."/>
            <person name="Lutzoni F."/>
            <person name="Magnuson J."/>
            <person name="Mondo S."/>
            <person name="Nolan M."/>
            <person name="Ohm R."/>
            <person name="Pangilinan J."/>
            <person name="Park H.-J."/>
            <person name="Ramirez L."/>
            <person name="Alfaro M."/>
            <person name="Sun H."/>
            <person name="Tritt A."/>
            <person name="Yoshinaga Y."/>
            <person name="Zwiers L.-H."/>
            <person name="Turgeon B."/>
            <person name="Goodwin S."/>
            <person name="Spatafora J."/>
            <person name="Crous P."/>
            <person name="Grigoriev I."/>
        </authorList>
    </citation>
    <scope>NUCLEOTIDE SEQUENCE</scope>
    <source>
        <strain evidence="3">CBS 262.69</strain>
    </source>
</reference>
<dbReference type="Pfam" id="PF01612">
    <property type="entry name" value="DNA_pol_A_exo1"/>
    <property type="match status" value="1"/>
</dbReference>
<dbReference type="InterPro" id="IPR036397">
    <property type="entry name" value="RNaseH_sf"/>
</dbReference>
<dbReference type="AlphaFoldDB" id="A0A6G1HI37"/>
<dbReference type="PANTHER" id="PTHR43040:SF1">
    <property type="entry name" value="RIBONUCLEASE D"/>
    <property type="match status" value="1"/>
</dbReference>
<dbReference type="InterPro" id="IPR002562">
    <property type="entry name" value="3'-5'_exonuclease_dom"/>
</dbReference>
<accession>A0A6G1HI37</accession>
<protein>
    <recommendedName>
        <fullName evidence="2">3'-5' exonuclease domain-containing protein</fullName>
    </recommendedName>
</protein>
<evidence type="ECO:0000256" key="1">
    <source>
        <dbReference type="SAM" id="MobiDB-lite"/>
    </source>
</evidence>
<dbReference type="GO" id="GO:0003676">
    <property type="term" value="F:nucleic acid binding"/>
    <property type="evidence" value="ECO:0007669"/>
    <property type="project" value="InterPro"/>
</dbReference>
<dbReference type="OrthoDB" id="26838at2759"/>
<sequence>MASPTVHFIDNPVQVTELLRDITGLPTSPPSLYLDVEGINLGRTGTISILQIHVSTKNTTYLIDVYSLGASAFTTATESGQTLKFILESPNIPKVFFDVRNDSDAMFSLFGISLAGVHDVQLMELATRHYSKKFLSGLTKCVEEHANLSPSEKAAWQQSKDHGKAMFAPERGGAYEVFNQRPLPEALKKYCAEDVQFLPRLWSVYMGRMNPAWQVKVQWGAAERVRESQTPEYDPNGPERSRSPKMWSSMW</sequence>
<name>A0A6G1HI37_9PEZI</name>
<dbReference type="PANTHER" id="PTHR43040">
    <property type="entry name" value="RIBONUCLEASE D"/>
    <property type="match status" value="1"/>
</dbReference>
<dbReference type="InterPro" id="IPR012337">
    <property type="entry name" value="RNaseH-like_sf"/>
</dbReference>